<keyword evidence="3" id="KW-1185">Reference proteome</keyword>
<accession>A0ABS1C243</accession>
<dbReference type="EMBL" id="JAEHFX010000005">
    <property type="protein sequence ID" value="MBK0403467.1"/>
    <property type="molecule type" value="Genomic_DNA"/>
</dbReference>
<reference evidence="2 3" key="1">
    <citation type="submission" date="2020-12" db="EMBL/GenBank/DDBJ databases">
        <title>Bacterial novel species Adhaeribacter sp. BT258 isolated from soil.</title>
        <authorList>
            <person name="Jung H.-Y."/>
        </authorList>
    </citation>
    <scope>NUCLEOTIDE SEQUENCE [LARGE SCALE GENOMIC DNA]</scope>
    <source>
        <strain evidence="2 3">BT258</strain>
    </source>
</reference>
<feature type="chain" id="PRO_5047210856" description="Lipocalin-like domain-containing protein" evidence="1">
    <location>
        <begin position="22"/>
        <end position="161"/>
    </location>
</feature>
<protein>
    <recommendedName>
        <fullName evidence="4">Lipocalin-like domain-containing protein</fullName>
    </recommendedName>
</protein>
<dbReference type="RefSeq" id="WP_200506223.1">
    <property type="nucleotide sequence ID" value="NZ_JAEHFX010000005.1"/>
</dbReference>
<comment type="caution">
    <text evidence="2">The sequence shown here is derived from an EMBL/GenBank/DDBJ whole genome shotgun (WGS) entry which is preliminary data.</text>
</comment>
<evidence type="ECO:0000313" key="2">
    <source>
        <dbReference type="EMBL" id="MBK0403467.1"/>
    </source>
</evidence>
<gene>
    <name evidence="2" type="ORF">I5M27_10760</name>
</gene>
<feature type="signal peptide" evidence="1">
    <location>
        <begin position="1"/>
        <end position="21"/>
    </location>
</feature>
<dbReference type="PROSITE" id="PS51257">
    <property type="entry name" value="PROKAR_LIPOPROTEIN"/>
    <property type="match status" value="1"/>
</dbReference>
<dbReference type="Pfam" id="PF19765">
    <property type="entry name" value="DUF6252"/>
    <property type="match status" value="1"/>
</dbReference>
<evidence type="ECO:0008006" key="4">
    <source>
        <dbReference type="Google" id="ProtNLM"/>
    </source>
</evidence>
<sequence>MNFKRLPFTLFVVLCFLFSCSKDDDTDKPAPAKPEIKATIAGAGWQAINHNTAVSGGLLGIYGEDGSGRKITISMDTPTKTGTYTSGSLSYELTHADNSYSRWTGFLSDSTVNQLTITSYDANTKKFSGTFRFTGQKVFGGSTEPDSVIVTGGTFTDLTLP</sequence>
<keyword evidence="1" id="KW-0732">Signal</keyword>
<dbReference type="InterPro" id="IPR046219">
    <property type="entry name" value="DUF6252"/>
</dbReference>
<organism evidence="2 3">
    <name type="scientific">Adhaeribacter terrigena</name>
    <dbReference type="NCBI Taxonomy" id="2793070"/>
    <lineage>
        <taxon>Bacteria</taxon>
        <taxon>Pseudomonadati</taxon>
        <taxon>Bacteroidota</taxon>
        <taxon>Cytophagia</taxon>
        <taxon>Cytophagales</taxon>
        <taxon>Hymenobacteraceae</taxon>
        <taxon>Adhaeribacter</taxon>
    </lineage>
</organism>
<name>A0ABS1C243_9BACT</name>
<proteinExistence type="predicted"/>
<evidence type="ECO:0000313" key="3">
    <source>
        <dbReference type="Proteomes" id="UP000644147"/>
    </source>
</evidence>
<dbReference type="Proteomes" id="UP000644147">
    <property type="component" value="Unassembled WGS sequence"/>
</dbReference>
<evidence type="ECO:0000256" key="1">
    <source>
        <dbReference type="SAM" id="SignalP"/>
    </source>
</evidence>